<dbReference type="InterPro" id="IPR055141">
    <property type="entry name" value="TADA2A_B-like_dom"/>
</dbReference>
<feature type="domain" description="SWIRM" evidence="12">
    <location>
        <begin position="386"/>
        <end position="475"/>
    </location>
</feature>
<dbReference type="Pfam" id="PF00249">
    <property type="entry name" value="Myb_DNA-binding"/>
    <property type="match status" value="1"/>
</dbReference>
<dbReference type="GO" id="GO:0006357">
    <property type="term" value="P:regulation of transcription by RNA polymerase II"/>
    <property type="evidence" value="ECO:0007669"/>
    <property type="project" value="InterPro"/>
</dbReference>
<gene>
    <name evidence="14" type="ORF">AWRI3580_g788</name>
</gene>
<dbReference type="Gene3D" id="1.10.10.60">
    <property type="entry name" value="Homeodomain-like"/>
    <property type="match status" value="1"/>
</dbReference>
<evidence type="ECO:0000256" key="6">
    <source>
        <dbReference type="ARBA" id="ARBA00023163"/>
    </source>
</evidence>
<evidence type="ECO:0000256" key="9">
    <source>
        <dbReference type="PROSITE-ProRule" id="PRU00228"/>
    </source>
</evidence>
<dbReference type="InterPro" id="IPR036388">
    <property type="entry name" value="WH-like_DNA-bd_sf"/>
</dbReference>
<dbReference type="InterPro" id="IPR001005">
    <property type="entry name" value="SANT/Myb"/>
</dbReference>
<dbReference type="GO" id="GO:0070461">
    <property type="term" value="C:SAGA-type complex"/>
    <property type="evidence" value="ECO:0007669"/>
    <property type="project" value="TreeGrafter"/>
</dbReference>
<dbReference type="SMART" id="SM00291">
    <property type="entry name" value="ZnF_ZZ"/>
    <property type="match status" value="1"/>
</dbReference>
<dbReference type="STRING" id="29833.A0A1E5RYH1"/>
<dbReference type="InterPro" id="IPR043145">
    <property type="entry name" value="Znf_ZZ_sf"/>
</dbReference>
<dbReference type="PANTHER" id="PTHR12374:SF20">
    <property type="entry name" value="TRANSCRIPTIONAL ADAPTER 2-ALPHA"/>
    <property type="match status" value="1"/>
</dbReference>
<evidence type="ECO:0000256" key="7">
    <source>
        <dbReference type="ARBA" id="ARBA00023242"/>
    </source>
</evidence>
<dbReference type="FunFam" id="3.30.60.90:FF:000008">
    <property type="entry name" value="Transcriptional adapter 2"/>
    <property type="match status" value="1"/>
</dbReference>
<dbReference type="GO" id="GO:0005634">
    <property type="term" value="C:nucleus"/>
    <property type="evidence" value="ECO:0007669"/>
    <property type="project" value="UniProtKB-SubCell"/>
</dbReference>
<dbReference type="Proteomes" id="UP000095358">
    <property type="component" value="Unassembled WGS sequence"/>
</dbReference>
<name>A0A1E5RYH1_HANUV</name>
<evidence type="ECO:0000256" key="4">
    <source>
        <dbReference type="ARBA" id="ARBA00022833"/>
    </source>
</evidence>
<evidence type="ECO:0000313" key="15">
    <source>
        <dbReference type="Proteomes" id="UP000095358"/>
    </source>
</evidence>
<protein>
    <recommendedName>
        <fullName evidence="8">Transcriptional adapter 2</fullName>
    </recommendedName>
</protein>
<proteinExistence type="predicted"/>
<dbReference type="PROSITE" id="PS50090">
    <property type="entry name" value="MYB_LIKE"/>
    <property type="match status" value="1"/>
</dbReference>
<dbReference type="FunFam" id="1.10.10.10:FF:000087">
    <property type="entry name" value="Transcriptional adapter 2"/>
    <property type="match status" value="1"/>
</dbReference>
<reference evidence="15" key="1">
    <citation type="journal article" date="2016" name="Genome Announc.">
        <title>Genome sequences of three species of Hanseniaspora isolated from spontaneous wine fermentations.</title>
        <authorList>
            <person name="Sternes P.R."/>
            <person name="Lee D."/>
            <person name="Kutyna D.R."/>
            <person name="Borneman A.R."/>
        </authorList>
    </citation>
    <scope>NUCLEOTIDE SEQUENCE [LARGE SCALE GENOMIC DNA]</scope>
    <source>
        <strain evidence="15">AWRI3580</strain>
    </source>
</reference>
<dbReference type="Pfam" id="PF00569">
    <property type="entry name" value="ZZ"/>
    <property type="match status" value="1"/>
</dbReference>
<evidence type="ECO:0000256" key="2">
    <source>
        <dbReference type="ARBA" id="ARBA00022723"/>
    </source>
</evidence>
<keyword evidence="5 8" id="KW-0805">Transcription regulation</keyword>
<dbReference type="GO" id="GO:0003682">
    <property type="term" value="F:chromatin binding"/>
    <property type="evidence" value="ECO:0007669"/>
    <property type="project" value="TreeGrafter"/>
</dbReference>
<keyword evidence="15" id="KW-1185">Reference proteome</keyword>
<dbReference type="SUPFAM" id="SSF46689">
    <property type="entry name" value="Homeodomain-like"/>
    <property type="match status" value="2"/>
</dbReference>
<dbReference type="InterPro" id="IPR016827">
    <property type="entry name" value="Ada2/TADA2"/>
</dbReference>
<dbReference type="InterPro" id="IPR009057">
    <property type="entry name" value="Homeodomain-like_sf"/>
</dbReference>
<evidence type="ECO:0000256" key="8">
    <source>
        <dbReference type="PIRNR" id="PIRNR025024"/>
    </source>
</evidence>
<dbReference type="EMBL" id="LPNN01000002">
    <property type="protein sequence ID" value="OEJ91934.1"/>
    <property type="molecule type" value="Genomic_DNA"/>
</dbReference>
<dbReference type="Gene3D" id="3.30.60.90">
    <property type="match status" value="1"/>
</dbReference>
<keyword evidence="7 8" id="KW-0539">Nucleus</keyword>
<feature type="domain" description="Myb-like" evidence="10">
    <location>
        <begin position="67"/>
        <end position="110"/>
    </location>
</feature>
<dbReference type="Gene3D" id="1.10.10.10">
    <property type="entry name" value="Winged helix-like DNA-binding domain superfamily/Winged helix DNA-binding domain"/>
    <property type="match status" value="1"/>
</dbReference>
<evidence type="ECO:0000256" key="5">
    <source>
        <dbReference type="ARBA" id="ARBA00023015"/>
    </source>
</evidence>
<dbReference type="OrthoDB" id="270417at2759"/>
<dbReference type="InterPro" id="IPR017884">
    <property type="entry name" value="SANT_dom"/>
</dbReference>
<dbReference type="CDD" id="cd02335">
    <property type="entry name" value="ZZ_ADA2"/>
    <property type="match status" value="1"/>
</dbReference>
<dbReference type="GO" id="GO:0003713">
    <property type="term" value="F:transcription coactivator activity"/>
    <property type="evidence" value="ECO:0007669"/>
    <property type="project" value="InterPro"/>
</dbReference>
<feature type="domain" description="SANT" evidence="13">
    <location>
        <begin position="62"/>
        <end position="114"/>
    </location>
</feature>
<dbReference type="PROSITE" id="PS50135">
    <property type="entry name" value="ZF_ZZ_2"/>
    <property type="match status" value="1"/>
</dbReference>
<organism evidence="14 15">
    <name type="scientific">Hanseniaspora uvarum</name>
    <name type="common">Yeast</name>
    <name type="synonym">Kloeckera apiculata</name>
    <dbReference type="NCBI Taxonomy" id="29833"/>
    <lineage>
        <taxon>Eukaryota</taxon>
        <taxon>Fungi</taxon>
        <taxon>Dikarya</taxon>
        <taxon>Ascomycota</taxon>
        <taxon>Saccharomycotina</taxon>
        <taxon>Saccharomycetes</taxon>
        <taxon>Saccharomycodales</taxon>
        <taxon>Saccharomycodaceae</taxon>
        <taxon>Hanseniaspora</taxon>
    </lineage>
</organism>
<dbReference type="PANTHER" id="PTHR12374">
    <property type="entry name" value="TRANSCRIPTIONAL ADAPTOR 2 ADA2 -RELATED"/>
    <property type="match status" value="1"/>
</dbReference>
<dbReference type="VEuPathDB" id="FungiDB:AWRI3580_g788"/>
<evidence type="ECO:0000256" key="3">
    <source>
        <dbReference type="ARBA" id="ARBA00022771"/>
    </source>
</evidence>
<dbReference type="PIRSF" id="PIRSF025024">
    <property type="entry name" value="Transcriptional_adaptor_2"/>
    <property type="match status" value="1"/>
</dbReference>
<dbReference type="Pfam" id="PF22941">
    <property type="entry name" value="TADA2A-like_3rd"/>
    <property type="match status" value="1"/>
</dbReference>
<evidence type="ECO:0000256" key="1">
    <source>
        <dbReference type="ARBA" id="ARBA00004123"/>
    </source>
</evidence>
<keyword evidence="4" id="KW-0862">Zinc</keyword>
<keyword evidence="6 8" id="KW-0804">Transcription</keyword>
<sequence length="475" mass="54973">MSQQNKFHCDICTSDCTNRVRISCHECENYDLCVNCFSQGKYSGKHRPYHAYRVVETHTYPILSNDWGADEELNLIKGCQTFGIGSWQDIAEFIGSRTKEEVKEHYEQYFLNSEYYPLPDITKNEVDISQEDFLNQRKARVEHFATLPIPQLRKPFSSVPSCHDIQGFMPARMDFEHEFEDEAENSIKEMVFDVDESKLSVELKLAVLDIYSQRLTTRQEKKRLIFKNDLMEYKKHVAQDKKKSKESKDLLNRLKAFARIMTPSDFSKFSEDLVEELELRTRIDQLQEWRMNGITTLEAGAKYEKDKMQRNLTLERYGNDLTGGSGTRHSHQRAASMAAQLSISDNATNEQNLKHSKNKNDKNLNIKELSDTEYIFGDEENVTNNIPAKKLVTAADYTHSSDFQLLSKQEQQMCIQLKISPKSYIALKELLFRELLNKGGLITSSDFSKLAGLDTLKAIKLYDFFCAQGWVETLK</sequence>
<comment type="subcellular location">
    <subcellularLocation>
        <location evidence="1 8">Nucleus</location>
    </subcellularLocation>
</comment>
<dbReference type="PROSITE" id="PS50934">
    <property type="entry name" value="SWIRM"/>
    <property type="match status" value="1"/>
</dbReference>
<keyword evidence="3 9" id="KW-0863">Zinc-finger</keyword>
<feature type="domain" description="ZZ-type" evidence="11">
    <location>
        <begin position="4"/>
        <end position="60"/>
    </location>
</feature>
<dbReference type="GO" id="GO:0008270">
    <property type="term" value="F:zinc ion binding"/>
    <property type="evidence" value="ECO:0007669"/>
    <property type="project" value="UniProtKB-KW"/>
</dbReference>
<dbReference type="CDD" id="cd00167">
    <property type="entry name" value="SANT"/>
    <property type="match status" value="1"/>
</dbReference>
<accession>A0A1E5RYH1</accession>
<dbReference type="SMART" id="SM00717">
    <property type="entry name" value="SANT"/>
    <property type="match status" value="1"/>
</dbReference>
<dbReference type="InterPro" id="IPR007526">
    <property type="entry name" value="SWIRM"/>
</dbReference>
<evidence type="ECO:0000259" key="10">
    <source>
        <dbReference type="PROSITE" id="PS50090"/>
    </source>
</evidence>
<evidence type="ECO:0000313" key="14">
    <source>
        <dbReference type="EMBL" id="OEJ91934.1"/>
    </source>
</evidence>
<dbReference type="GO" id="GO:0006338">
    <property type="term" value="P:chromatin remodeling"/>
    <property type="evidence" value="ECO:0007669"/>
    <property type="project" value="TreeGrafter"/>
</dbReference>
<evidence type="ECO:0000259" key="12">
    <source>
        <dbReference type="PROSITE" id="PS50934"/>
    </source>
</evidence>
<evidence type="ECO:0000259" key="11">
    <source>
        <dbReference type="PROSITE" id="PS50135"/>
    </source>
</evidence>
<comment type="caution">
    <text evidence="14">The sequence shown here is derived from an EMBL/GenBank/DDBJ whole genome shotgun (WGS) entry which is preliminary data.</text>
</comment>
<dbReference type="AlphaFoldDB" id="A0A1E5RYH1"/>
<dbReference type="SUPFAM" id="SSF57850">
    <property type="entry name" value="RING/U-box"/>
    <property type="match status" value="1"/>
</dbReference>
<dbReference type="PROSITE" id="PS51293">
    <property type="entry name" value="SANT"/>
    <property type="match status" value="1"/>
</dbReference>
<evidence type="ECO:0000259" key="13">
    <source>
        <dbReference type="PROSITE" id="PS51293"/>
    </source>
</evidence>
<dbReference type="InterPro" id="IPR000433">
    <property type="entry name" value="Znf_ZZ"/>
</dbReference>
<keyword evidence="2" id="KW-0479">Metal-binding</keyword>
<dbReference type="InterPro" id="IPR041983">
    <property type="entry name" value="ADA2-like_ZZ"/>
</dbReference>
<dbReference type="PROSITE" id="PS01357">
    <property type="entry name" value="ZF_ZZ_1"/>
    <property type="match status" value="1"/>
</dbReference>